<dbReference type="EMBL" id="BAAAQD010000014">
    <property type="protein sequence ID" value="GAA1537588.1"/>
    <property type="molecule type" value="Genomic_DNA"/>
</dbReference>
<evidence type="ECO:0000256" key="1">
    <source>
        <dbReference type="SAM" id="MobiDB-lite"/>
    </source>
</evidence>
<feature type="region of interest" description="Disordered" evidence="1">
    <location>
        <begin position="140"/>
        <end position="163"/>
    </location>
</feature>
<evidence type="ECO:0000313" key="2">
    <source>
        <dbReference type="EMBL" id="GAA1537588.1"/>
    </source>
</evidence>
<dbReference type="RefSeq" id="WP_344506176.1">
    <property type="nucleotide sequence ID" value="NZ_BAAAQD010000014.1"/>
</dbReference>
<evidence type="ECO:0000313" key="3">
    <source>
        <dbReference type="Proteomes" id="UP001501470"/>
    </source>
</evidence>
<dbReference type="Proteomes" id="UP001501470">
    <property type="component" value="Unassembled WGS sequence"/>
</dbReference>
<gene>
    <name evidence="2" type="ORF">GCM10009827_065570</name>
</gene>
<sequence>MSARLEDYLGGPRFVGTVVYEPGWYLLSVPDEAHAELLALVEEGVELKPAARPHVSVMKGEAPCRNAGDWGTAFAGEAVAFRVAPVVHGENGLHLWVDCHSPRLCEMREHFGLSTLRREDGAYLVNFHLTVGRRKQAVGARKRPQLRLSPQSHIDVETGMQHL</sequence>
<protein>
    <submittedName>
        <fullName evidence="2">Uncharacterized protein</fullName>
    </submittedName>
</protein>
<accession>A0ABP4M8E7</accession>
<name>A0ABP4M8E7_9ACTN</name>
<proteinExistence type="predicted"/>
<reference evidence="3" key="1">
    <citation type="journal article" date="2019" name="Int. J. Syst. Evol. Microbiol.">
        <title>The Global Catalogue of Microorganisms (GCM) 10K type strain sequencing project: providing services to taxonomists for standard genome sequencing and annotation.</title>
        <authorList>
            <consortium name="The Broad Institute Genomics Platform"/>
            <consortium name="The Broad Institute Genome Sequencing Center for Infectious Disease"/>
            <person name="Wu L."/>
            <person name="Ma J."/>
        </authorList>
    </citation>
    <scope>NUCLEOTIDE SEQUENCE [LARGE SCALE GENOMIC DNA]</scope>
    <source>
        <strain evidence="3">JCM 15933</strain>
    </source>
</reference>
<organism evidence="2 3">
    <name type="scientific">Dactylosporangium maewongense</name>
    <dbReference type="NCBI Taxonomy" id="634393"/>
    <lineage>
        <taxon>Bacteria</taxon>
        <taxon>Bacillati</taxon>
        <taxon>Actinomycetota</taxon>
        <taxon>Actinomycetes</taxon>
        <taxon>Micromonosporales</taxon>
        <taxon>Micromonosporaceae</taxon>
        <taxon>Dactylosporangium</taxon>
    </lineage>
</organism>
<keyword evidence="3" id="KW-1185">Reference proteome</keyword>
<comment type="caution">
    <text evidence="2">The sequence shown here is derived from an EMBL/GenBank/DDBJ whole genome shotgun (WGS) entry which is preliminary data.</text>
</comment>